<evidence type="ECO:0000256" key="5">
    <source>
        <dbReference type="ARBA" id="ARBA00011437"/>
    </source>
</evidence>
<keyword evidence="7 15" id="KW-1003">Cell membrane</keyword>
<dbReference type="OrthoDB" id="9806702at2"/>
<comment type="similarity">
    <text evidence="4 15">Belongs to the AcsB/BcsB family.</text>
</comment>
<dbReference type="PRINTS" id="PR01440">
    <property type="entry name" value="CELLSNTHASEB"/>
</dbReference>
<evidence type="ECO:0000256" key="3">
    <source>
        <dbReference type="ARBA" id="ARBA00005186"/>
    </source>
</evidence>
<evidence type="ECO:0000256" key="14">
    <source>
        <dbReference type="ARBA" id="ARBA00033444"/>
    </source>
</evidence>
<evidence type="ECO:0000313" key="17">
    <source>
        <dbReference type="EMBL" id="RQG99500.1"/>
    </source>
</evidence>
<evidence type="ECO:0000256" key="9">
    <source>
        <dbReference type="ARBA" id="ARBA00022636"/>
    </source>
</evidence>
<comment type="subcellular location">
    <subcellularLocation>
        <location evidence="2">Cell inner membrane</location>
        <topology evidence="2">Single-pass membrane protein</topology>
    </subcellularLocation>
</comment>
<dbReference type="InterPro" id="IPR003920">
    <property type="entry name" value="Cell_synth_B"/>
</dbReference>
<feature type="region of interest" description="Disordered" evidence="16">
    <location>
        <begin position="48"/>
        <end position="69"/>
    </location>
</feature>
<dbReference type="PANTHER" id="PTHR39083:SF1">
    <property type="entry name" value="CYCLIC DI-GMP-BINDING PROTEIN"/>
    <property type="match status" value="1"/>
</dbReference>
<evidence type="ECO:0000256" key="10">
    <source>
        <dbReference type="ARBA" id="ARBA00022692"/>
    </source>
</evidence>
<dbReference type="GO" id="GO:0030244">
    <property type="term" value="P:cellulose biosynthetic process"/>
    <property type="evidence" value="ECO:0007669"/>
    <property type="project" value="UniProtKB-KW"/>
</dbReference>
<keyword evidence="18" id="KW-1185">Reference proteome</keyword>
<evidence type="ECO:0000256" key="16">
    <source>
        <dbReference type="SAM" id="MobiDB-lite"/>
    </source>
</evidence>
<sequence length="843" mass="89105">MVEPHGEAAKWGASRLARAFVYCLAAQLLFAPFVCAVDAEAAAAKAASAPGAPGTPGTPGKPAPPPVAARAADGATAVGAVPPPGPAAVFDPQAVQQPPLGLPVPPLTPQQQKLLGTRAPTTANPGTLVSGGRRQTLTFADLGAQDPLQLRGTDGINGVPFSVRNDEVVTGAVLHLIYSYSPALLPDVSQLNVLVNGEVAATLPLPHEQAGITVARDITLDPRFITEFNHLNLELIGHYTHRCEDPAHTTLWATISNASSLDMTYSSLPTSPDLGALPQPFFDRRDVRRLELPFVFASKPDADTLAAAGTVASWFGSLAGYRGALFPAQVGNLPLSGNAVVFALADAHPEGVTLPDISGPTVAVVARSEPARGQLLLVLGRNGAELRTAASALALGENTLSGTSVTVSQLTTLKPRVPYDAPKWLPTNRPVRFGELVEASDLSVSGYFAGPIALNLHVPPDLFMWNSKGAPLDLRYRYSVRPRPDRSSMNVSVNNNFVQALPIPAVSPSRFSLNSLLDRLGIETSGAGVARRIVRVPPLLLTPRSTLRMHFFYDIPNTGECAGRLMQNVGGAIDQDSTIDVSSFPHYMALPDLAAFANSGFPFTRMADLSQTAAILPDDPTPADYSLYLLAMGRMGESTGYPVTGVAVGHAADVSHFADKDLLMIGGPGRQSLLQSWAKSMPFSSDGDTHTFRLADLAFRLRDWWYGPHGLERAPARADLSLVSTGGAAMIAGFESPLQPGRSVVALITSPGVSDAEMNAALLDADVLTSIQGAMNVIHGRSVTVTSNGETYFIGTLSPIEYLRWILSNHPLLLLLGGVIAAIVIASIFYRLLRAAAVRRLKD</sequence>
<organism evidence="17 18">
    <name type="scientific">Paraburkholderia dinghuensis</name>
    <dbReference type="NCBI Taxonomy" id="2305225"/>
    <lineage>
        <taxon>Bacteria</taxon>
        <taxon>Pseudomonadati</taxon>
        <taxon>Pseudomonadota</taxon>
        <taxon>Betaproteobacteria</taxon>
        <taxon>Burkholderiales</taxon>
        <taxon>Burkholderiaceae</taxon>
        <taxon>Paraburkholderia</taxon>
    </lineage>
</organism>
<keyword evidence="10 15" id="KW-0812">Transmembrane</keyword>
<dbReference type="Gene3D" id="2.60.120.260">
    <property type="entry name" value="Galactose-binding domain-like"/>
    <property type="match status" value="2"/>
</dbReference>
<proteinExistence type="inferred from homology"/>
<evidence type="ECO:0000256" key="13">
    <source>
        <dbReference type="ARBA" id="ARBA00023136"/>
    </source>
</evidence>
<keyword evidence="8 15" id="KW-0997">Cell inner membrane</keyword>
<keyword evidence="13 15" id="KW-0472">Membrane</keyword>
<evidence type="ECO:0000256" key="6">
    <source>
        <dbReference type="ARBA" id="ARBA00021844"/>
    </source>
</evidence>
<evidence type="ECO:0000313" key="18">
    <source>
        <dbReference type="Proteomes" id="UP000272778"/>
    </source>
</evidence>
<dbReference type="NCBIfam" id="NF008323">
    <property type="entry name" value="PRK11114.1-1"/>
    <property type="match status" value="1"/>
</dbReference>
<evidence type="ECO:0000256" key="7">
    <source>
        <dbReference type="ARBA" id="ARBA00022475"/>
    </source>
</evidence>
<dbReference type="PANTHER" id="PTHR39083">
    <property type="entry name" value="CYCLIC DI-GMP-BINDING PROTEIN"/>
    <property type="match status" value="1"/>
</dbReference>
<comment type="pathway">
    <text evidence="3 15">Glycan metabolism; bacterial cellulose biosynthesis.</text>
</comment>
<dbReference type="RefSeq" id="WP_124154040.1">
    <property type="nucleotide sequence ID" value="NZ_RQIS01000038.1"/>
</dbReference>
<comment type="function">
    <text evidence="1 15">Binds the cellulose synthase activator, bis-(3'-5') cyclic diguanylic acid (c-di-GMP).</text>
</comment>
<evidence type="ECO:0000256" key="2">
    <source>
        <dbReference type="ARBA" id="ARBA00004377"/>
    </source>
</evidence>
<comment type="subunit">
    <text evidence="5 15">Tightly associated with the cellulose synthase catalytic subunit.</text>
</comment>
<dbReference type="GO" id="GO:0005886">
    <property type="term" value="C:plasma membrane"/>
    <property type="evidence" value="ECO:0007669"/>
    <property type="project" value="UniProtKB-SubCell"/>
</dbReference>
<dbReference type="AlphaFoldDB" id="A0A3N6MPI8"/>
<evidence type="ECO:0000256" key="1">
    <source>
        <dbReference type="ARBA" id="ARBA00002057"/>
    </source>
</evidence>
<reference evidence="17 18" key="1">
    <citation type="submission" date="2018-11" db="EMBL/GenBank/DDBJ databases">
        <title>Paraburkholderia sp. DHOA04, isolated from soil.</title>
        <authorList>
            <person name="Gao Z.-H."/>
            <person name="Qiu L.-H."/>
            <person name="Fu J.-C."/>
        </authorList>
    </citation>
    <scope>NUCLEOTIDE SEQUENCE [LARGE SCALE GENOMIC DNA]</scope>
    <source>
        <strain evidence="17 18">DHOA04</strain>
    </source>
</reference>
<keyword evidence="9 15" id="KW-0973">c-di-GMP</keyword>
<gene>
    <name evidence="17" type="primary">bcsB</name>
    <name evidence="17" type="ORF">D1Y85_26495</name>
</gene>
<dbReference type="Proteomes" id="UP000272778">
    <property type="component" value="Unassembled WGS sequence"/>
</dbReference>
<dbReference type="InterPro" id="IPR018513">
    <property type="entry name" value="Cell_synthase_bac"/>
</dbReference>
<feature type="transmembrane region" description="Helical" evidence="15">
    <location>
        <begin position="812"/>
        <end position="833"/>
    </location>
</feature>
<comment type="caution">
    <text evidence="17">The sequence shown here is derived from an EMBL/GenBank/DDBJ whole genome shotgun (WGS) entry which is preliminary data.</text>
</comment>
<evidence type="ECO:0000256" key="4">
    <source>
        <dbReference type="ARBA" id="ARBA00010714"/>
    </source>
</evidence>
<keyword evidence="12 15" id="KW-1133">Transmembrane helix</keyword>
<evidence type="ECO:0000256" key="11">
    <source>
        <dbReference type="ARBA" id="ARBA00022916"/>
    </source>
</evidence>
<dbReference type="Pfam" id="PF03170">
    <property type="entry name" value="BcsB"/>
    <property type="match status" value="1"/>
</dbReference>
<accession>A0A3N6MPI8</accession>
<evidence type="ECO:0000256" key="8">
    <source>
        <dbReference type="ARBA" id="ARBA00022519"/>
    </source>
</evidence>
<dbReference type="EMBL" id="RQIS01000038">
    <property type="protein sequence ID" value="RQG99500.1"/>
    <property type="molecule type" value="Genomic_DNA"/>
</dbReference>
<dbReference type="NCBIfam" id="NF008327">
    <property type="entry name" value="PRK11114.2-1"/>
    <property type="match status" value="1"/>
</dbReference>
<evidence type="ECO:0000256" key="15">
    <source>
        <dbReference type="RuleBase" id="RU365021"/>
    </source>
</evidence>
<dbReference type="UniPathway" id="UPA00694"/>
<evidence type="ECO:0000256" key="12">
    <source>
        <dbReference type="ARBA" id="ARBA00022989"/>
    </source>
</evidence>
<name>A0A3N6MPI8_9BURK</name>
<keyword evidence="11 15" id="KW-0135">Cellulose biosynthesis</keyword>
<dbReference type="GO" id="GO:0006011">
    <property type="term" value="P:UDP-alpha-D-glucose metabolic process"/>
    <property type="evidence" value="ECO:0007669"/>
    <property type="project" value="InterPro"/>
</dbReference>
<protein>
    <recommendedName>
        <fullName evidence="6 15">Cyclic di-GMP-binding protein</fullName>
    </recommendedName>
    <alternativeName>
        <fullName evidence="14 15">Cellulose synthase regulatory subunit</fullName>
    </alternativeName>
</protein>